<name>A0A2T7BGG2_9BACT</name>
<accession>A0A2T7BGG2</accession>
<organism evidence="1 2">
    <name type="scientific">Chitinophaga parva</name>
    <dbReference type="NCBI Taxonomy" id="2169414"/>
    <lineage>
        <taxon>Bacteria</taxon>
        <taxon>Pseudomonadati</taxon>
        <taxon>Bacteroidota</taxon>
        <taxon>Chitinophagia</taxon>
        <taxon>Chitinophagales</taxon>
        <taxon>Chitinophagaceae</taxon>
        <taxon>Chitinophaga</taxon>
    </lineage>
</organism>
<sequence length="137" mass="16043">MIDAADIRIGNYVWYYDYNMLEQAFQVEGIYNGYIYNSGLPQSKITLEKANPCLLDAYMLRRFSFIAGDPDYKEDPDMFSLKYNRLNSLHIKVTGDVFQPYTDSPVGLIPYGLPIVHVHQLQNWYHALTRDELEIMY</sequence>
<protein>
    <submittedName>
        <fullName evidence="1">Uncharacterized protein</fullName>
    </submittedName>
</protein>
<dbReference type="EMBL" id="QCYK01000002">
    <property type="protein sequence ID" value="PUZ25364.1"/>
    <property type="molecule type" value="Genomic_DNA"/>
</dbReference>
<comment type="caution">
    <text evidence="1">The sequence shown here is derived from an EMBL/GenBank/DDBJ whole genome shotgun (WGS) entry which is preliminary data.</text>
</comment>
<keyword evidence="2" id="KW-1185">Reference proteome</keyword>
<evidence type="ECO:0000313" key="1">
    <source>
        <dbReference type="EMBL" id="PUZ25364.1"/>
    </source>
</evidence>
<dbReference type="RefSeq" id="WP_108687202.1">
    <property type="nucleotide sequence ID" value="NZ_QCYK01000002.1"/>
</dbReference>
<dbReference type="Proteomes" id="UP000244450">
    <property type="component" value="Unassembled WGS sequence"/>
</dbReference>
<gene>
    <name evidence="1" type="ORF">DCC81_13780</name>
</gene>
<proteinExistence type="predicted"/>
<reference evidence="1 2" key="1">
    <citation type="submission" date="2018-04" db="EMBL/GenBank/DDBJ databases">
        <title>Chitinophaga fuyangensis sp. nov., isolated from soil in a chemical factory.</title>
        <authorList>
            <person name="Chen K."/>
        </authorList>
    </citation>
    <scope>NUCLEOTIDE SEQUENCE [LARGE SCALE GENOMIC DNA]</scope>
    <source>
        <strain evidence="1 2">LY-1</strain>
    </source>
</reference>
<evidence type="ECO:0000313" key="2">
    <source>
        <dbReference type="Proteomes" id="UP000244450"/>
    </source>
</evidence>
<dbReference type="AlphaFoldDB" id="A0A2T7BGG2"/>
<dbReference type="OrthoDB" id="956134at2"/>